<protein>
    <submittedName>
        <fullName evidence="2">Uncharacterized protein</fullName>
    </submittedName>
</protein>
<keyword evidence="1" id="KW-1133">Transmembrane helix</keyword>
<dbReference type="Proteomes" id="UP000185639">
    <property type="component" value="Unassembled WGS sequence"/>
</dbReference>
<keyword evidence="1" id="KW-0472">Membrane</keyword>
<organism evidence="2 3">
    <name type="scientific">Thalassolituus maritimus</name>
    <dbReference type="NCBI Taxonomy" id="484498"/>
    <lineage>
        <taxon>Bacteria</taxon>
        <taxon>Pseudomonadati</taxon>
        <taxon>Pseudomonadota</taxon>
        <taxon>Gammaproteobacteria</taxon>
        <taxon>Oceanospirillales</taxon>
        <taxon>Oceanospirillaceae</taxon>
        <taxon>Thalassolituus</taxon>
    </lineage>
</organism>
<feature type="transmembrane region" description="Helical" evidence="1">
    <location>
        <begin position="42"/>
        <end position="73"/>
    </location>
</feature>
<keyword evidence="1" id="KW-0812">Transmembrane</keyword>
<evidence type="ECO:0000313" key="2">
    <source>
        <dbReference type="EMBL" id="SIS79312.1"/>
    </source>
</evidence>
<accession>A0A1N7LZR7</accession>
<proteinExistence type="predicted"/>
<dbReference type="AlphaFoldDB" id="A0A1N7LZR7"/>
<evidence type="ECO:0000256" key="1">
    <source>
        <dbReference type="SAM" id="Phobius"/>
    </source>
</evidence>
<dbReference type="OrthoDB" id="6121396at2"/>
<evidence type="ECO:0000313" key="3">
    <source>
        <dbReference type="Proteomes" id="UP000185639"/>
    </source>
</evidence>
<dbReference type="RefSeq" id="WP_076515156.1">
    <property type="nucleotide sequence ID" value="NZ_FTOH01000004.1"/>
</dbReference>
<gene>
    <name evidence="2" type="ORF">SAMN05421686_104329</name>
</gene>
<name>A0A1N7LZR7_9GAMM</name>
<dbReference type="STRING" id="484498.SAMN05421686_104329"/>
<reference evidence="3" key="1">
    <citation type="submission" date="2017-01" db="EMBL/GenBank/DDBJ databases">
        <authorList>
            <person name="Varghese N."/>
            <person name="Submissions S."/>
        </authorList>
    </citation>
    <scope>NUCLEOTIDE SEQUENCE [LARGE SCALE GENOMIC DNA]</scope>
    <source>
        <strain evidence="3">DSM 24913</strain>
    </source>
</reference>
<dbReference type="EMBL" id="FTOH01000004">
    <property type="protein sequence ID" value="SIS79312.1"/>
    <property type="molecule type" value="Genomic_DNA"/>
</dbReference>
<keyword evidence="3" id="KW-1185">Reference proteome</keyword>
<sequence length="78" mass="9264">MPSFNLISKIRRFYKLPEDHPDIEWTRTETYRRRLEQVKTGWIISGVLMLAAENVAAILGIFFFSSFMSFAFLERDEE</sequence>